<dbReference type="Proteomes" id="UP000002012">
    <property type="component" value="Chromosome"/>
</dbReference>
<dbReference type="eggNOG" id="COG0360">
    <property type="taxonomic scope" value="Bacteria"/>
</dbReference>
<dbReference type="InParanoid" id="D4H167"/>
<dbReference type="NCBIfam" id="TIGR00166">
    <property type="entry name" value="S6"/>
    <property type="match status" value="1"/>
</dbReference>
<dbReference type="Gene3D" id="3.30.70.60">
    <property type="match status" value="1"/>
</dbReference>
<proteinExistence type="inferred from homology"/>
<dbReference type="SUPFAM" id="SSF54995">
    <property type="entry name" value="Ribosomal protein S6"/>
    <property type="match status" value="1"/>
</dbReference>
<keyword evidence="6" id="KW-0694">RNA-binding</keyword>
<dbReference type="HOGENOM" id="CLU_113441_4_1_0"/>
<evidence type="ECO:0000256" key="4">
    <source>
        <dbReference type="ARBA" id="ARBA00035104"/>
    </source>
</evidence>
<dbReference type="InterPro" id="IPR000529">
    <property type="entry name" value="Ribosomal_bS6"/>
</dbReference>
<gene>
    <name evidence="6" type="primary">rpsF</name>
    <name evidence="8" type="ordered locus">Dacet_0008</name>
</gene>
<dbReference type="EMBL" id="CP001968">
    <property type="protein sequence ID" value="ADD66815.1"/>
    <property type="molecule type" value="Genomic_DNA"/>
</dbReference>
<dbReference type="GO" id="GO:0003735">
    <property type="term" value="F:structural constituent of ribosome"/>
    <property type="evidence" value="ECO:0007669"/>
    <property type="project" value="InterPro"/>
</dbReference>
<comment type="function">
    <text evidence="4 6">Binds together with bS18 to 16S ribosomal RNA.</text>
</comment>
<dbReference type="CDD" id="cd00473">
    <property type="entry name" value="bS6"/>
    <property type="match status" value="1"/>
</dbReference>
<dbReference type="HAMAP" id="MF_00360">
    <property type="entry name" value="Ribosomal_bS6"/>
    <property type="match status" value="1"/>
</dbReference>
<keyword evidence="3 6" id="KW-0687">Ribonucleoprotein</keyword>
<evidence type="ECO:0000313" key="9">
    <source>
        <dbReference type="Proteomes" id="UP000002012"/>
    </source>
</evidence>
<dbReference type="FunCoup" id="D4H167">
    <property type="interactions" value="539"/>
</dbReference>
<evidence type="ECO:0000256" key="3">
    <source>
        <dbReference type="ARBA" id="ARBA00023274"/>
    </source>
</evidence>
<evidence type="ECO:0000256" key="5">
    <source>
        <dbReference type="ARBA" id="ARBA00035294"/>
    </source>
</evidence>
<dbReference type="GO" id="GO:0005840">
    <property type="term" value="C:ribosome"/>
    <property type="evidence" value="ECO:0007669"/>
    <property type="project" value="UniProtKB-KW"/>
</dbReference>
<dbReference type="OrthoDB" id="9812702at2"/>
<keyword evidence="2 6" id="KW-0689">Ribosomal protein</keyword>
<dbReference type="GO" id="GO:0070181">
    <property type="term" value="F:small ribosomal subunit rRNA binding"/>
    <property type="evidence" value="ECO:0007669"/>
    <property type="project" value="TreeGrafter"/>
</dbReference>
<feature type="region of interest" description="Disordered" evidence="7">
    <location>
        <begin position="100"/>
        <end position="180"/>
    </location>
</feature>
<protein>
    <recommendedName>
        <fullName evidence="5 6">Small ribosomal subunit protein bS6</fullName>
    </recommendedName>
</protein>
<dbReference type="RefSeq" id="WP_013009363.1">
    <property type="nucleotide sequence ID" value="NC_013943.1"/>
</dbReference>
<dbReference type="STRING" id="522772.Dacet_0008"/>
<dbReference type="KEGG" id="dap:Dacet_0008"/>
<dbReference type="GO" id="GO:1990904">
    <property type="term" value="C:ribonucleoprotein complex"/>
    <property type="evidence" value="ECO:0007669"/>
    <property type="project" value="UniProtKB-KW"/>
</dbReference>
<evidence type="ECO:0000256" key="2">
    <source>
        <dbReference type="ARBA" id="ARBA00022980"/>
    </source>
</evidence>
<dbReference type="GO" id="GO:0006412">
    <property type="term" value="P:translation"/>
    <property type="evidence" value="ECO:0007669"/>
    <property type="project" value="UniProtKB-UniRule"/>
</dbReference>
<dbReference type="GO" id="GO:0005737">
    <property type="term" value="C:cytoplasm"/>
    <property type="evidence" value="ECO:0007669"/>
    <property type="project" value="UniProtKB-ARBA"/>
</dbReference>
<name>D4H167_DENA2</name>
<dbReference type="InterPro" id="IPR035980">
    <property type="entry name" value="Ribosomal_bS6_sf"/>
</dbReference>
<sequence>MNTYETVFIVRPDLPQEELDKELEFYKGNIEQHGGKILKVEPWGKQTMAYDIENFREGVYFLIQFEASTEYHDELNLRFRYNENILRFVVVAIDEKKFKLNPKRDTSGPKRYGKKPSGPRKPREDAEQSETTEEKKVEAPAAETPAEAPAETPAQAETISEAPEAPAVETKEEETEKSAD</sequence>
<organism evidence="8 9">
    <name type="scientific">Denitrovibrio acetiphilus (strain DSM 12809 / NBRC 114555 / N2460)</name>
    <dbReference type="NCBI Taxonomy" id="522772"/>
    <lineage>
        <taxon>Bacteria</taxon>
        <taxon>Pseudomonadati</taxon>
        <taxon>Deferribacterota</taxon>
        <taxon>Deferribacteres</taxon>
        <taxon>Deferribacterales</taxon>
        <taxon>Geovibrionaceae</taxon>
        <taxon>Denitrovibrio</taxon>
    </lineage>
</organism>
<feature type="compositionally biased region" description="Low complexity" evidence="7">
    <location>
        <begin position="139"/>
        <end position="158"/>
    </location>
</feature>
<dbReference type="PANTHER" id="PTHR21011:SF1">
    <property type="entry name" value="SMALL RIBOSOMAL SUBUNIT PROTEIN BS6M"/>
    <property type="match status" value="1"/>
</dbReference>
<dbReference type="InterPro" id="IPR014717">
    <property type="entry name" value="Transl_elong_EF1B/ribsomal_bS6"/>
</dbReference>
<evidence type="ECO:0000313" key="8">
    <source>
        <dbReference type="EMBL" id="ADD66815.1"/>
    </source>
</evidence>
<dbReference type="PaxDb" id="522772-Dacet_0008"/>
<dbReference type="PANTHER" id="PTHR21011">
    <property type="entry name" value="MITOCHONDRIAL 28S RIBOSOMAL PROTEIN S6"/>
    <property type="match status" value="1"/>
</dbReference>
<comment type="similarity">
    <text evidence="1 6">Belongs to the bacterial ribosomal protein bS6 family.</text>
</comment>
<evidence type="ECO:0000256" key="1">
    <source>
        <dbReference type="ARBA" id="ARBA00009512"/>
    </source>
</evidence>
<feature type="compositionally biased region" description="Basic residues" evidence="7">
    <location>
        <begin position="111"/>
        <end position="120"/>
    </location>
</feature>
<keyword evidence="9" id="KW-1185">Reference proteome</keyword>
<dbReference type="AlphaFoldDB" id="D4H167"/>
<dbReference type="InterPro" id="IPR020814">
    <property type="entry name" value="Ribosomal_S6_plastid/chlpt"/>
</dbReference>
<keyword evidence="6" id="KW-0699">rRNA-binding</keyword>
<feature type="compositionally biased region" description="Basic and acidic residues" evidence="7">
    <location>
        <begin position="121"/>
        <end position="138"/>
    </location>
</feature>
<reference evidence="8 9" key="1">
    <citation type="journal article" date="2010" name="Stand. Genomic Sci.">
        <title>Complete genome sequence of Denitrovibrio acetiphilus type strain (N2460).</title>
        <authorList>
            <person name="Kiss H."/>
            <person name="Lang E."/>
            <person name="Lapidus A."/>
            <person name="Copeland A."/>
            <person name="Nolan M."/>
            <person name="Glavina Del Rio T."/>
            <person name="Chen F."/>
            <person name="Lucas S."/>
            <person name="Tice H."/>
            <person name="Cheng J.F."/>
            <person name="Han C."/>
            <person name="Goodwin L."/>
            <person name="Pitluck S."/>
            <person name="Liolios K."/>
            <person name="Pati A."/>
            <person name="Ivanova N."/>
            <person name="Mavromatis K."/>
            <person name="Chen A."/>
            <person name="Palaniappan K."/>
            <person name="Land M."/>
            <person name="Hauser L."/>
            <person name="Chang Y.J."/>
            <person name="Jeffries C.D."/>
            <person name="Detter J.C."/>
            <person name="Brettin T."/>
            <person name="Spring S."/>
            <person name="Rohde M."/>
            <person name="Goker M."/>
            <person name="Woyke T."/>
            <person name="Bristow J."/>
            <person name="Eisen J.A."/>
            <person name="Markowitz V."/>
            <person name="Hugenholtz P."/>
            <person name="Kyrpides N.C."/>
            <person name="Klenk H.P."/>
        </authorList>
    </citation>
    <scope>NUCLEOTIDE SEQUENCE [LARGE SCALE GENOMIC DNA]</scope>
    <source>
        <strain evidence="9">DSM 12809 / NBRC 114555 / N2460</strain>
    </source>
</reference>
<accession>D4H167</accession>
<evidence type="ECO:0000256" key="6">
    <source>
        <dbReference type="HAMAP-Rule" id="MF_00360"/>
    </source>
</evidence>
<evidence type="ECO:0000256" key="7">
    <source>
        <dbReference type="SAM" id="MobiDB-lite"/>
    </source>
</evidence>
<dbReference type="Pfam" id="PF01250">
    <property type="entry name" value="Ribosomal_S6"/>
    <property type="match status" value="1"/>
</dbReference>